<keyword evidence="3" id="KW-0012">Acyltransferase</keyword>
<feature type="transmembrane region" description="Helical" evidence="1">
    <location>
        <begin position="190"/>
        <end position="213"/>
    </location>
</feature>
<accession>A0ABW4N761</accession>
<dbReference type="EMBL" id="JBHUEY010000012">
    <property type="protein sequence ID" value="MFD1785881.1"/>
    <property type="molecule type" value="Genomic_DNA"/>
</dbReference>
<dbReference type="InterPro" id="IPR050623">
    <property type="entry name" value="Glucan_succinyl_AcylTrfase"/>
</dbReference>
<feature type="transmembrane region" description="Helical" evidence="1">
    <location>
        <begin position="94"/>
        <end position="118"/>
    </location>
</feature>
<proteinExistence type="predicted"/>
<dbReference type="GO" id="GO:0016746">
    <property type="term" value="F:acyltransferase activity"/>
    <property type="evidence" value="ECO:0007669"/>
    <property type="project" value="UniProtKB-KW"/>
</dbReference>
<keyword evidence="1" id="KW-1133">Transmembrane helix</keyword>
<dbReference type="InterPro" id="IPR002656">
    <property type="entry name" value="Acyl_transf_3_dom"/>
</dbReference>
<evidence type="ECO:0000313" key="4">
    <source>
        <dbReference type="Proteomes" id="UP001597237"/>
    </source>
</evidence>
<dbReference type="PANTHER" id="PTHR36927:SF1">
    <property type="entry name" value="MDO-LIKE PROTEIN"/>
    <property type="match status" value="1"/>
</dbReference>
<feature type="domain" description="Acyltransferase 3" evidence="2">
    <location>
        <begin position="11"/>
        <end position="371"/>
    </location>
</feature>
<evidence type="ECO:0000313" key="3">
    <source>
        <dbReference type="EMBL" id="MFD1785881.1"/>
    </source>
</evidence>
<keyword evidence="1" id="KW-0812">Transmembrane</keyword>
<evidence type="ECO:0000256" key="1">
    <source>
        <dbReference type="SAM" id="Phobius"/>
    </source>
</evidence>
<keyword evidence="4" id="KW-1185">Reference proteome</keyword>
<feature type="transmembrane region" description="Helical" evidence="1">
    <location>
        <begin position="291"/>
        <end position="317"/>
    </location>
</feature>
<comment type="caution">
    <text evidence="3">The sequence shown here is derived from an EMBL/GenBank/DDBJ whole genome shotgun (WGS) entry which is preliminary data.</text>
</comment>
<organism evidence="3 4">
    <name type="scientific">Phenylobacterium terrae</name>
    <dbReference type="NCBI Taxonomy" id="2665495"/>
    <lineage>
        <taxon>Bacteria</taxon>
        <taxon>Pseudomonadati</taxon>
        <taxon>Pseudomonadota</taxon>
        <taxon>Alphaproteobacteria</taxon>
        <taxon>Caulobacterales</taxon>
        <taxon>Caulobacteraceae</taxon>
        <taxon>Phenylobacterium</taxon>
    </lineage>
</organism>
<feature type="transmembrane region" description="Helical" evidence="1">
    <location>
        <begin position="12"/>
        <end position="31"/>
    </location>
</feature>
<dbReference type="RefSeq" id="WP_377283457.1">
    <property type="nucleotide sequence ID" value="NZ_JBHRSI010000009.1"/>
</dbReference>
<gene>
    <name evidence="3" type="ORF">ACFSC0_20985</name>
</gene>
<feature type="transmembrane region" description="Helical" evidence="1">
    <location>
        <begin position="329"/>
        <end position="353"/>
    </location>
</feature>
<keyword evidence="3" id="KW-0808">Transferase</keyword>
<evidence type="ECO:0000259" key="2">
    <source>
        <dbReference type="Pfam" id="PF01757"/>
    </source>
</evidence>
<reference evidence="4" key="1">
    <citation type="journal article" date="2019" name="Int. J. Syst. Evol. Microbiol.">
        <title>The Global Catalogue of Microorganisms (GCM) 10K type strain sequencing project: providing services to taxonomists for standard genome sequencing and annotation.</title>
        <authorList>
            <consortium name="The Broad Institute Genomics Platform"/>
            <consortium name="The Broad Institute Genome Sequencing Center for Infectious Disease"/>
            <person name="Wu L."/>
            <person name="Ma J."/>
        </authorList>
    </citation>
    <scope>NUCLEOTIDE SEQUENCE [LARGE SCALE GENOMIC DNA]</scope>
    <source>
        <strain evidence="4">DFY28</strain>
    </source>
</reference>
<feature type="transmembrane region" description="Helical" evidence="1">
    <location>
        <begin position="147"/>
        <end position="169"/>
    </location>
</feature>
<feature type="transmembrane region" description="Helical" evidence="1">
    <location>
        <begin position="225"/>
        <end position="244"/>
    </location>
</feature>
<dbReference type="Pfam" id="PF01757">
    <property type="entry name" value="Acyl_transf_3"/>
    <property type="match status" value="1"/>
</dbReference>
<name>A0ABW4N761_9CAUL</name>
<feature type="transmembrane region" description="Helical" evidence="1">
    <location>
        <begin position="256"/>
        <end position="276"/>
    </location>
</feature>
<dbReference type="PANTHER" id="PTHR36927">
    <property type="entry name" value="BLR4337 PROTEIN"/>
    <property type="match status" value="1"/>
</dbReference>
<feature type="transmembrane region" description="Helical" evidence="1">
    <location>
        <begin position="359"/>
        <end position="382"/>
    </location>
</feature>
<keyword evidence="1" id="KW-0472">Membrane</keyword>
<protein>
    <submittedName>
        <fullName evidence="3">Acyltransferase family protein</fullName>
    </submittedName>
</protein>
<dbReference type="Proteomes" id="UP001597237">
    <property type="component" value="Unassembled WGS sequence"/>
</dbReference>
<sequence>MTAAAESDRLHALDAVRGFALTLGVFFHATMSYLPGPPIWPIQDADPSPAMGATFFVLHIFRMSLFFLIAGFFGRMLLHRRGTAGFVRDRLRRIGIPLVGFWPISIASIVAVSVFAWVSTHPGVAPPPTPTAPPVGPGVFFPLTHLWFLYVLLWLYALALLVRAPIAALDRDGRFRRGVDACVTHLVRNPLGVIVLAAPFLAALWFAPAWMMWFGIPPADTNLVVNPQALAAFGTAFGFGWLLQRQVDLLQVIARRWALHLAAALALTVACLWIAGPQPILKPAARTAETYAFAVCYGLAIWTWSFALLGLALTFLSGHSPARRYLADASYWIYLVHLPLVMFFQALADLIAWPWWVEYPLILVAAFPIMLGSYELFVRYSWIGAILNGRRFPRPARSPAKPALQGA</sequence>
<feature type="transmembrane region" description="Helical" evidence="1">
    <location>
        <begin position="51"/>
        <end position="73"/>
    </location>
</feature>